<gene>
    <name evidence="1" type="ORF">EDD80_101173</name>
</gene>
<comment type="caution">
    <text evidence="1">The sequence shown here is derived from an EMBL/GenBank/DDBJ whole genome shotgun (WGS) entry which is preliminary data.</text>
</comment>
<sequence>MHELETLISSLSSAEKKSFKIYSRRYEGDKDYLLLFDILSKGKSENLAGAEAIFNSKSPTGSFDNAANYLFRVLTDQLVSVRISQDKWFMRHHSFMKARLCFERSLPEKGLQELRKTQKLAEQAQDHMLYYQSIREELNWLADAGFANLSEQELVNRQMKSKHSLKLLHQIHEHYSLYELLKHRILNEQIGLDQNKKTINDLILGELGIITTGARFQFESRKIHLLFQSFFLIYTKQYISALEVFKELNNLFEENENLWNYPPYDNLSALEGILNNLRSIKYYAEMDYYIRKLEQLGCRPYPEHFRNAVYQTLCLYRLNRSLGLKQYKSALQQIRSIDLNKADKQLELLLFSALAYFHNQQYQQANKYISQALNDNKPVRSSSIYRVCRLMHIIIHYELGNIDYLDYEIRAYKRFRSQQGRSFKIEKLIFYLIKVNPKKCSTAKKRIAFKKIKRDIEEINNSKQEEAIQKYFDFCEWIVKFFKTETALN</sequence>
<dbReference type="AlphaFoldDB" id="A0A4R3KY77"/>
<organism evidence="1 2">
    <name type="scientific">Anseongella ginsenosidimutans</name>
    <dbReference type="NCBI Taxonomy" id="496056"/>
    <lineage>
        <taxon>Bacteria</taxon>
        <taxon>Pseudomonadati</taxon>
        <taxon>Bacteroidota</taxon>
        <taxon>Sphingobacteriia</taxon>
        <taxon>Sphingobacteriales</taxon>
        <taxon>Sphingobacteriaceae</taxon>
        <taxon>Anseongella</taxon>
    </lineage>
</organism>
<evidence type="ECO:0000313" key="1">
    <source>
        <dbReference type="EMBL" id="TCS89976.1"/>
    </source>
</evidence>
<accession>A0A4R3KY77</accession>
<dbReference type="EMBL" id="SMAD01000001">
    <property type="protein sequence ID" value="TCS89976.1"/>
    <property type="molecule type" value="Genomic_DNA"/>
</dbReference>
<name>A0A4R3KY77_9SPHI</name>
<proteinExistence type="predicted"/>
<keyword evidence="2" id="KW-1185">Reference proteome</keyword>
<evidence type="ECO:0000313" key="2">
    <source>
        <dbReference type="Proteomes" id="UP000295807"/>
    </source>
</evidence>
<reference evidence="1 2" key="1">
    <citation type="submission" date="2019-03" db="EMBL/GenBank/DDBJ databases">
        <title>Genomic Encyclopedia of Type Strains, Phase IV (KMG-IV): sequencing the most valuable type-strain genomes for metagenomic binning, comparative biology and taxonomic classification.</title>
        <authorList>
            <person name="Goeker M."/>
        </authorList>
    </citation>
    <scope>NUCLEOTIDE SEQUENCE [LARGE SCALE GENOMIC DNA]</scope>
    <source>
        <strain evidence="1 2">DSM 21100</strain>
    </source>
</reference>
<dbReference type="Proteomes" id="UP000295807">
    <property type="component" value="Unassembled WGS sequence"/>
</dbReference>
<dbReference type="OrthoDB" id="714416at2"/>
<protein>
    <submittedName>
        <fullName evidence="1">Uncharacterized protein</fullName>
    </submittedName>
</protein>
<dbReference type="RefSeq" id="WP_132127447.1">
    <property type="nucleotide sequence ID" value="NZ_CP042432.1"/>
</dbReference>